<evidence type="ECO:0000313" key="3">
    <source>
        <dbReference type="Proteomes" id="UP000054558"/>
    </source>
</evidence>
<keyword evidence="3" id="KW-1185">Reference proteome</keyword>
<gene>
    <name evidence="2" type="ORF">KFL_001850090</name>
</gene>
<protein>
    <submittedName>
        <fullName evidence="2">Uncharacterized protein</fullName>
    </submittedName>
</protein>
<dbReference type="Proteomes" id="UP000054558">
    <property type="component" value="Unassembled WGS sequence"/>
</dbReference>
<organism evidence="2 3">
    <name type="scientific">Klebsormidium nitens</name>
    <name type="common">Green alga</name>
    <name type="synonym">Ulothrix nitens</name>
    <dbReference type="NCBI Taxonomy" id="105231"/>
    <lineage>
        <taxon>Eukaryota</taxon>
        <taxon>Viridiplantae</taxon>
        <taxon>Streptophyta</taxon>
        <taxon>Klebsormidiophyceae</taxon>
        <taxon>Klebsormidiales</taxon>
        <taxon>Klebsormidiaceae</taxon>
        <taxon>Klebsormidium</taxon>
    </lineage>
</organism>
<feature type="compositionally biased region" description="Polar residues" evidence="1">
    <location>
        <begin position="190"/>
        <end position="202"/>
    </location>
</feature>
<feature type="region of interest" description="Disordered" evidence="1">
    <location>
        <begin position="103"/>
        <end position="207"/>
    </location>
</feature>
<dbReference type="EMBL" id="DF237134">
    <property type="protein sequence ID" value="GAQ84334.1"/>
    <property type="molecule type" value="Genomic_DNA"/>
</dbReference>
<proteinExistence type="predicted"/>
<dbReference type="AlphaFoldDB" id="A0A1Y1I092"/>
<name>A0A1Y1I092_KLENI</name>
<feature type="compositionally biased region" description="Low complexity" evidence="1">
    <location>
        <begin position="142"/>
        <end position="154"/>
    </location>
</feature>
<reference evidence="2 3" key="1">
    <citation type="journal article" date="2014" name="Nat. Commun.">
        <title>Klebsormidium flaccidum genome reveals primary factors for plant terrestrial adaptation.</title>
        <authorList>
            <person name="Hori K."/>
            <person name="Maruyama F."/>
            <person name="Fujisawa T."/>
            <person name="Togashi T."/>
            <person name="Yamamoto N."/>
            <person name="Seo M."/>
            <person name="Sato S."/>
            <person name="Yamada T."/>
            <person name="Mori H."/>
            <person name="Tajima N."/>
            <person name="Moriyama T."/>
            <person name="Ikeuchi M."/>
            <person name="Watanabe M."/>
            <person name="Wada H."/>
            <person name="Kobayashi K."/>
            <person name="Saito M."/>
            <person name="Masuda T."/>
            <person name="Sasaki-Sekimoto Y."/>
            <person name="Mashiguchi K."/>
            <person name="Awai K."/>
            <person name="Shimojima M."/>
            <person name="Masuda S."/>
            <person name="Iwai M."/>
            <person name="Nobusawa T."/>
            <person name="Narise T."/>
            <person name="Kondo S."/>
            <person name="Saito H."/>
            <person name="Sato R."/>
            <person name="Murakawa M."/>
            <person name="Ihara Y."/>
            <person name="Oshima-Yamada Y."/>
            <person name="Ohtaka K."/>
            <person name="Satoh M."/>
            <person name="Sonobe K."/>
            <person name="Ishii M."/>
            <person name="Ohtani R."/>
            <person name="Kanamori-Sato M."/>
            <person name="Honoki R."/>
            <person name="Miyazaki D."/>
            <person name="Mochizuki H."/>
            <person name="Umetsu J."/>
            <person name="Higashi K."/>
            <person name="Shibata D."/>
            <person name="Kamiya Y."/>
            <person name="Sato N."/>
            <person name="Nakamura Y."/>
            <person name="Tabata S."/>
            <person name="Ida S."/>
            <person name="Kurokawa K."/>
            <person name="Ohta H."/>
        </authorList>
    </citation>
    <scope>NUCLEOTIDE SEQUENCE [LARGE SCALE GENOMIC DNA]</scope>
    <source>
        <strain evidence="2 3">NIES-2285</strain>
    </source>
</reference>
<sequence>MTGPSAYKVPMTHASRKKPTGKAGGSILRQLVPINGAAPSKVHPGPEGPCRTLIWNASQLSLECGALDTSGSGAQGQCFEETDDRNAKAGPLIQIDAIAAQTERDHLKRLTPDRTETANGHEGSARFELGSSDSSSHRERVASASAGSDNPSSSQPTCHTGLAASDRRSFAGQEIDAPVPLKPLLDESGRTASPSQGSASASRTDDCVAEDRRLLQDDARRWDRAENLTKKIKRRKAKTKLRRTELAEEVS</sequence>
<feature type="compositionally biased region" description="Basic and acidic residues" evidence="1">
    <location>
        <begin position="103"/>
        <end position="116"/>
    </location>
</feature>
<accession>A0A1Y1I092</accession>
<evidence type="ECO:0000256" key="1">
    <source>
        <dbReference type="SAM" id="MobiDB-lite"/>
    </source>
</evidence>
<evidence type="ECO:0000313" key="2">
    <source>
        <dbReference type="EMBL" id="GAQ84334.1"/>
    </source>
</evidence>
<feature type="region of interest" description="Disordered" evidence="1">
    <location>
        <begin position="1"/>
        <end position="25"/>
    </location>
</feature>